<organism evidence="2 3">
    <name type="scientific">Ramlibacter aquaticus</name>
    <dbReference type="NCBI Taxonomy" id="2780094"/>
    <lineage>
        <taxon>Bacteria</taxon>
        <taxon>Pseudomonadati</taxon>
        <taxon>Pseudomonadota</taxon>
        <taxon>Betaproteobacteria</taxon>
        <taxon>Burkholderiales</taxon>
        <taxon>Comamonadaceae</taxon>
        <taxon>Ramlibacter</taxon>
    </lineage>
</organism>
<dbReference type="GO" id="GO:0008168">
    <property type="term" value="F:methyltransferase activity"/>
    <property type="evidence" value="ECO:0007669"/>
    <property type="project" value="UniProtKB-KW"/>
</dbReference>
<evidence type="ECO:0000313" key="3">
    <source>
        <dbReference type="Proteomes" id="UP000715965"/>
    </source>
</evidence>
<protein>
    <submittedName>
        <fullName evidence="2">DNA cytosine methyltransferase</fullName>
    </submittedName>
</protein>
<dbReference type="GO" id="GO:0032259">
    <property type="term" value="P:methylation"/>
    <property type="evidence" value="ECO:0007669"/>
    <property type="project" value="UniProtKB-KW"/>
</dbReference>
<keyword evidence="1" id="KW-0472">Membrane</keyword>
<feature type="transmembrane region" description="Helical" evidence="1">
    <location>
        <begin position="43"/>
        <end position="64"/>
    </location>
</feature>
<comment type="caution">
    <text evidence="2">The sequence shown here is derived from an EMBL/GenBank/DDBJ whole genome shotgun (WGS) entry which is preliminary data.</text>
</comment>
<dbReference type="Proteomes" id="UP000715965">
    <property type="component" value="Unassembled WGS sequence"/>
</dbReference>
<accession>A0ABR9SES7</accession>
<keyword evidence="2" id="KW-0489">Methyltransferase</keyword>
<keyword evidence="3" id="KW-1185">Reference proteome</keyword>
<keyword evidence="1" id="KW-0812">Transmembrane</keyword>
<evidence type="ECO:0000256" key="1">
    <source>
        <dbReference type="SAM" id="Phobius"/>
    </source>
</evidence>
<reference evidence="2 3" key="1">
    <citation type="submission" date="2020-10" db="EMBL/GenBank/DDBJ databases">
        <title>Draft genome of Ramlibacter aquaticus LMG 30558.</title>
        <authorList>
            <person name="Props R."/>
        </authorList>
    </citation>
    <scope>NUCLEOTIDE SEQUENCE [LARGE SCALE GENOMIC DNA]</scope>
    <source>
        <strain evidence="2 3">LMG 30558</strain>
    </source>
</reference>
<keyword evidence="2" id="KW-0808">Transferase</keyword>
<dbReference type="EMBL" id="JADDOJ010000031">
    <property type="protein sequence ID" value="MBE7940801.1"/>
    <property type="molecule type" value="Genomic_DNA"/>
</dbReference>
<gene>
    <name evidence="2" type="ORF">IM725_09490</name>
</gene>
<sequence length="193" mass="21232">MRARLVFIVLAVVLVGGFAWQNWPEITRDSTLTFGIVQTTLPLGLVLLGALAVVLAVFLFSSAVQESRHLLDQRRQSRALQAQRDLAEKAEASRYTELRQHIDSRLGEVRTQGTLATSEFERAMMQGQRELRTQLEQVLHVLASRLGDLEARLAASPLAAGPAQLAAADAERTARAAARDLGRADLTRDRVPL</sequence>
<name>A0ABR9SES7_9BURK</name>
<dbReference type="RefSeq" id="WP_193780337.1">
    <property type="nucleotide sequence ID" value="NZ_JADDOJ010000031.1"/>
</dbReference>
<proteinExistence type="predicted"/>
<evidence type="ECO:0000313" key="2">
    <source>
        <dbReference type="EMBL" id="MBE7940801.1"/>
    </source>
</evidence>
<keyword evidence="1" id="KW-1133">Transmembrane helix</keyword>